<keyword evidence="4 10" id="KW-0812">Transmembrane</keyword>
<dbReference type="GO" id="GO:0005524">
    <property type="term" value="F:ATP binding"/>
    <property type="evidence" value="ECO:0007669"/>
    <property type="project" value="UniProtKB-KW"/>
</dbReference>
<feature type="transmembrane region" description="Helical" evidence="10">
    <location>
        <begin position="654"/>
        <end position="680"/>
    </location>
</feature>
<dbReference type="SUPFAM" id="SSF52540">
    <property type="entry name" value="P-loop containing nucleoside triphosphate hydrolases"/>
    <property type="match status" value="1"/>
</dbReference>
<accession>A0A449BIX7</accession>
<dbReference type="InterPro" id="IPR003593">
    <property type="entry name" value="AAA+_ATPase"/>
</dbReference>
<dbReference type="GO" id="GO:0005886">
    <property type="term" value="C:plasma membrane"/>
    <property type="evidence" value="ECO:0007669"/>
    <property type="project" value="UniProtKB-SubCell"/>
</dbReference>
<sequence>MIKVSHLDKTFNKRKKNKIHVLNDISLEFPEKGLMVLLGASGSGKTTLLNVIGGLDRVDNGEIQFYDKHIERYKSGLWDSLRREDIGFIFQNYYLKNDLSVFENVAFVLRLIGIHDEKAIEDRVNYILTQVGMYKYRKKLASQLSGGQQQRVAIARALVKNPKVIIADEPTGNLDSNNTVEIMNIIKNISMNKLVVLVTHEQDLAEFYGDRIIEVKDGKVIKDYQNESQTDHNFVNDNAIYLKDLSKISDLKDKNLEAAFYSDNDEIEPAKVKLIIKNKTLYIDVDTSIQKVKLNDSTLNLQIKDEHFKKKTREEMLETTFDVERLKHDDLHKINKLNVSFKTSLWMAFKKFLRYGRKGKLMLFLFAISGLFIAYSVMNNYTILTETVDNRLTLSKNIVAVDTSMTSPAERNKLIDDIISIEGTEVYFAKLSGNYLSIEVPGKQFSISPDSIEHIAITDAKILYGREPLNKSEVVISYGMYKRTSVGLGEADFTSIGIWDVRQMLGQKITVGNQIKVTIVGIVNENKKTIYTYNHEGLYELTAGNVVNTTWTIKEAYNQLFMGLGNTVYFSSHNPKQAANQLTSEGYDAVRFIDSLEQQLSIDKQRSFLQSISISIVFVALALVVFYFVMRSSMISRIYEIAVNRALGVKKFEIILSFVAEILLIVTVSTFIGFLAMSYILHSVSNTSLASFVVFRVDLVSLFIGTLVVYGLNLIVGVLPLLTLLRKTPSQIISTYDM</sequence>
<evidence type="ECO:0000256" key="5">
    <source>
        <dbReference type="ARBA" id="ARBA00022741"/>
    </source>
</evidence>
<dbReference type="GO" id="GO:0016887">
    <property type="term" value="F:ATP hydrolysis activity"/>
    <property type="evidence" value="ECO:0007669"/>
    <property type="project" value="InterPro"/>
</dbReference>
<keyword evidence="2" id="KW-0813">Transport</keyword>
<dbReference type="KEGG" id="ahk:NCTC10172_00403"/>
<dbReference type="EC" id="3.6.3.-" evidence="12"/>
<protein>
    <submittedName>
        <fullName evidence="12">ABC transporter ATPase</fullName>
        <ecNumber evidence="12">3.6.3.-</ecNumber>
    </submittedName>
</protein>
<evidence type="ECO:0000256" key="1">
    <source>
        <dbReference type="ARBA" id="ARBA00004429"/>
    </source>
</evidence>
<gene>
    <name evidence="12" type="primary">macB_2</name>
    <name evidence="12" type="ORF">NCTC10172_00403</name>
</gene>
<keyword evidence="3" id="KW-1003">Cell membrane</keyword>
<dbReference type="InterPro" id="IPR015854">
    <property type="entry name" value="ABC_transpr_LolD-like"/>
</dbReference>
<dbReference type="Pfam" id="PF02687">
    <property type="entry name" value="FtsX"/>
    <property type="match status" value="1"/>
</dbReference>
<name>A0A449BIX7_9MOLU</name>
<feature type="transmembrane region" description="Helical" evidence="10">
    <location>
        <begin position="361"/>
        <end position="378"/>
    </location>
</feature>
<keyword evidence="12" id="KW-0378">Hydrolase</keyword>
<evidence type="ECO:0000256" key="3">
    <source>
        <dbReference type="ARBA" id="ARBA00022475"/>
    </source>
</evidence>
<keyword evidence="13" id="KW-1185">Reference proteome</keyword>
<dbReference type="InterPro" id="IPR003838">
    <property type="entry name" value="ABC3_permease_C"/>
</dbReference>
<feature type="transmembrane region" description="Helical" evidence="10">
    <location>
        <begin position="700"/>
        <end position="725"/>
    </location>
</feature>
<evidence type="ECO:0000313" key="13">
    <source>
        <dbReference type="Proteomes" id="UP000290909"/>
    </source>
</evidence>
<evidence type="ECO:0000313" key="12">
    <source>
        <dbReference type="EMBL" id="VEU82392.1"/>
    </source>
</evidence>
<organism evidence="12 13">
    <name type="scientific">Acholeplasma hippikon</name>
    <dbReference type="NCBI Taxonomy" id="264636"/>
    <lineage>
        <taxon>Bacteria</taxon>
        <taxon>Bacillati</taxon>
        <taxon>Mycoplasmatota</taxon>
        <taxon>Mollicutes</taxon>
        <taxon>Acholeplasmatales</taxon>
        <taxon>Acholeplasmataceae</taxon>
        <taxon>Acholeplasma</taxon>
    </lineage>
</organism>
<dbReference type="AlphaFoldDB" id="A0A449BIX7"/>
<evidence type="ECO:0000256" key="7">
    <source>
        <dbReference type="ARBA" id="ARBA00022989"/>
    </source>
</evidence>
<dbReference type="InterPro" id="IPR017911">
    <property type="entry name" value="MacB-like_ATP-bd"/>
</dbReference>
<dbReference type="SMART" id="SM00382">
    <property type="entry name" value="AAA"/>
    <property type="match status" value="1"/>
</dbReference>
<evidence type="ECO:0000256" key="6">
    <source>
        <dbReference type="ARBA" id="ARBA00022840"/>
    </source>
</evidence>
<keyword evidence="6" id="KW-0067">ATP-binding</keyword>
<dbReference type="InterPro" id="IPR003439">
    <property type="entry name" value="ABC_transporter-like_ATP-bd"/>
</dbReference>
<dbReference type="PROSITE" id="PS00211">
    <property type="entry name" value="ABC_TRANSPORTER_1"/>
    <property type="match status" value="1"/>
</dbReference>
<dbReference type="Proteomes" id="UP000290909">
    <property type="component" value="Chromosome"/>
</dbReference>
<dbReference type="Pfam" id="PF00005">
    <property type="entry name" value="ABC_tran"/>
    <property type="match status" value="1"/>
</dbReference>
<dbReference type="PROSITE" id="PS50893">
    <property type="entry name" value="ABC_TRANSPORTER_2"/>
    <property type="match status" value="1"/>
</dbReference>
<evidence type="ECO:0000259" key="11">
    <source>
        <dbReference type="PROSITE" id="PS50893"/>
    </source>
</evidence>
<proteinExistence type="inferred from homology"/>
<dbReference type="GO" id="GO:0022857">
    <property type="term" value="F:transmembrane transporter activity"/>
    <property type="evidence" value="ECO:0007669"/>
    <property type="project" value="TreeGrafter"/>
</dbReference>
<dbReference type="CDD" id="cd03255">
    <property type="entry name" value="ABC_MJ0796_LolCDE_FtsE"/>
    <property type="match status" value="1"/>
</dbReference>
<comment type="subcellular location">
    <subcellularLocation>
        <location evidence="1">Cell inner membrane</location>
        <topology evidence="1">Multi-pass membrane protein</topology>
    </subcellularLocation>
</comment>
<keyword evidence="8 10" id="KW-0472">Membrane</keyword>
<evidence type="ECO:0000256" key="8">
    <source>
        <dbReference type="ARBA" id="ARBA00023136"/>
    </source>
</evidence>
<evidence type="ECO:0000256" key="2">
    <source>
        <dbReference type="ARBA" id="ARBA00022448"/>
    </source>
</evidence>
<evidence type="ECO:0000256" key="9">
    <source>
        <dbReference type="ARBA" id="ARBA00038388"/>
    </source>
</evidence>
<evidence type="ECO:0000256" key="10">
    <source>
        <dbReference type="SAM" id="Phobius"/>
    </source>
</evidence>
<evidence type="ECO:0000256" key="4">
    <source>
        <dbReference type="ARBA" id="ARBA00022692"/>
    </source>
</evidence>
<comment type="similarity">
    <text evidence="9">Belongs to the ABC transporter superfamily. Macrolide exporter (TC 3.A.1.122) family.</text>
</comment>
<keyword evidence="7 10" id="KW-1133">Transmembrane helix</keyword>
<dbReference type="EMBL" id="LR215050">
    <property type="protein sequence ID" value="VEU82392.1"/>
    <property type="molecule type" value="Genomic_DNA"/>
</dbReference>
<feature type="transmembrane region" description="Helical" evidence="10">
    <location>
        <begin position="608"/>
        <end position="629"/>
    </location>
</feature>
<dbReference type="STRING" id="1408416.GCA_000702765_01015"/>
<dbReference type="PANTHER" id="PTHR24220">
    <property type="entry name" value="IMPORT ATP-BINDING PROTEIN"/>
    <property type="match status" value="1"/>
</dbReference>
<keyword evidence="5" id="KW-0547">Nucleotide-binding</keyword>
<dbReference type="Gene3D" id="3.40.50.300">
    <property type="entry name" value="P-loop containing nucleotide triphosphate hydrolases"/>
    <property type="match status" value="1"/>
</dbReference>
<dbReference type="InterPro" id="IPR027417">
    <property type="entry name" value="P-loop_NTPase"/>
</dbReference>
<reference evidence="12 13" key="1">
    <citation type="submission" date="2019-01" db="EMBL/GenBank/DDBJ databases">
        <authorList>
            <consortium name="Pathogen Informatics"/>
        </authorList>
    </citation>
    <scope>NUCLEOTIDE SEQUENCE [LARGE SCALE GENOMIC DNA]</scope>
    <source>
        <strain evidence="12 13">NCTC10172</strain>
    </source>
</reference>
<dbReference type="InterPro" id="IPR017871">
    <property type="entry name" value="ABC_transporter-like_CS"/>
</dbReference>
<feature type="domain" description="ABC transporter" evidence="11">
    <location>
        <begin position="2"/>
        <end position="242"/>
    </location>
</feature>
<dbReference type="RefSeq" id="WP_051659040.1">
    <property type="nucleotide sequence ID" value="NZ_LR215050.1"/>
</dbReference>